<reference evidence="1" key="1">
    <citation type="journal article" date="2023" name="G3 (Bethesda)">
        <title>A reference genome for the long-term kleptoplast-retaining sea slug Elysia crispata morphotype clarki.</title>
        <authorList>
            <person name="Eastman K.E."/>
            <person name="Pendleton A.L."/>
            <person name="Shaikh M.A."/>
            <person name="Suttiyut T."/>
            <person name="Ogas R."/>
            <person name="Tomko P."/>
            <person name="Gavelis G."/>
            <person name="Widhalm J.R."/>
            <person name="Wisecaver J.H."/>
        </authorList>
    </citation>
    <scope>NUCLEOTIDE SEQUENCE</scope>
    <source>
        <strain evidence="1">ECLA1</strain>
    </source>
</reference>
<name>A0AAE1A884_9GAST</name>
<sequence length="229" mass="24163">MAGEDIHITMLVGSVSCVLHLVGRGILTTTHGRGRYPYNYAGGLCVLCPAPGRGRETSLLLMTGEDIHMTMLVGSMSCVLHLGKESSLLLMAGEDIHMTMLVGSVSCVLHLGKESSLLLMAGEDIHITMLVGSVSCVLHLVGQGILTTTYDRGRYPYNYAGGLCVLCPAPGPGPGPGTPLCAIPAPRSSHGARISGFLNVRQDSSGCFSFRRLNPLPRSPPPPNPFHSS</sequence>
<organism evidence="1 2">
    <name type="scientific">Elysia crispata</name>
    <name type="common">lettuce slug</name>
    <dbReference type="NCBI Taxonomy" id="231223"/>
    <lineage>
        <taxon>Eukaryota</taxon>
        <taxon>Metazoa</taxon>
        <taxon>Spiralia</taxon>
        <taxon>Lophotrochozoa</taxon>
        <taxon>Mollusca</taxon>
        <taxon>Gastropoda</taxon>
        <taxon>Heterobranchia</taxon>
        <taxon>Euthyneura</taxon>
        <taxon>Panpulmonata</taxon>
        <taxon>Sacoglossa</taxon>
        <taxon>Placobranchoidea</taxon>
        <taxon>Plakobranchidae</taxon>
        <taxon>Elysia</taxon>
    </lineage>
</organism>
<keyword evidence="2" id="KW-1185">Reference proteome</keyword>
<dbReference type="Proteomes" id="UP001283361">
    <property type="component" value="Unassembled WGS sequence"/>
</dbReference>
<dbReference type="EMBL" id="JAWDGP010002459">
    <property type="protein sequence ID" value="KAK3783054.1"/>
    <property type="molecule type" value="Genomic_DNA"/>
</dbReference>
<dbReference type="AlphaFoldDB" id="A0AAE1A884"/>
<protein>
    <submittedName>
        <fullName evidence="1">Uncharacterized protein</fullName>
    </submittedName>
</protein>
<proteinExistence type="predicted"/>
<evidence type="ECO:0000313" key="1">
    <source>
        <dbReference type="EMBL" id="KAK3783054.1"/>
    </source>
</evidence>
<gene>
    <name evidence="1" type="ORF">RRG08_018886</name>
</gene>
<accession>A0AAE1A884</accession>
<evidence type="ECO:0000313" key="2">
    <source>
        <dbReference type="Proteomes" id="UP001283361"/>
    </source>
</evidence>
<comment type="caution">
    <text evidence="1">The sequence shown here is derived from an EMBL/GenBank/DDBJ whole genome shotgun (WGS) entry which is preliminary data.</text>
</comment>